<comment type="similarity">
    <text evidence="1">Belongs to the peptidase S1 family.</text>
</comment>
<dbReference type="SMART" id="SM00495">
    <property type="entry name" value="ChtBD3"/>
    <property type="match status" value="1"/>
</dbReference>
<reference evidence="9 10" key="1">
    <citation type="journal article" date="2018" name="Int. J. Syst. Evol. Microbiol.">
        <title>Glycomyces paridis sp. nov., isolated from the medicinal plant Paris polyphylla.</title>
        <authorList>
            <person name="Fang X.M."/>
            <person name="Bai J.L."/>
            <person name="Su J."/>
            <person name="Zhao L.L."/>
            <person name="Liu H.Y."/>
            <person name="Ma B.P."/>
            <person name="Zhang Y.Q."/>
            <person name="Yu L.Y."/>
        </authorList>
    </citation>
    <scope>NUCLEOTIDE SEQUENCE [LARGE SCALE GENOMIC DNA]</scope>
    <source>
        <strain evidence="9 10">CPCC 204357</strain>
    </source>
</reference>
<evidence type="ECO:0000256" key="5">
    <source>
        <dbReference type="ARBA" id="ARBA00022825"/>
    </source>
</evidence>
<dbReference type="SUPFAM" id="SSF51055">
    <property type="entry name" value="Carbohydrate binding domain"/>
    <property type="match status" value="1"/>
</dbReference>
<dbReference type="AlphaFoldDB" id="A0A4S8P8X4"/>
<dbReference type="Pfam" id="PF02983">
    <property type="entry name" value="Pro_Al_protease"/>
    <property type="match status" value="1"/>
</dbReference>
<dbReference type="InterPro" id="IPR003610">
    <property type="entry name" value="CBM5/12"/>
</dbReference>
<dbReference type="InterPro" id="IPR001316">
    <property type="entry name" value="Pept_S1A_streptogrisin"/>
</dbReference>
<dbReference type="GO" id="GO:0005975">
    <property type="term" value="P:carbohydrate metabolic process"/>
    <property type="evidence" value="ECO:0007669"/>
    <property type="project" value="InterPro"/>
</dbReference>
<dbReference type="CDD" id="cd12214">
    <property type="entry name" value="ChiA1_BD"/>
    <property type="match status" value="1"/>
</dbReference>
<dbReference type="CDD" id="cd21112">
    <property type="entry name" value="alphaLP-like"/>
    <property type="match status" value="1"/>
</dbReference>
<dbReference type="InterPro" id="IPR009003">
    <property type="entry name" value="Peptidase_S1_PA"/>
</dbReference>
<organism evidence="9 10">
    <name type="scientific">Glycomyces paridis</name>
    <dbReference type="NCBI Taxonomy" id="2126555"/>
    <lineage>
        <taxon>Bacteria</taxon>
        <taxon>Bacillati</taxon>
        <taxon>Actinomycetota</taxon>
        <taxon>Actinomycetes</taxon>
        <taxon>Glycomycetales</taxon>
        <taxon>Glycomycetaceae</taxon>
        <taxon>Glycomyces</taxon>
    </lineage>
</organism>
<dbReference type="Gene3D" id="3.30.300.50">
    <property type="match status" value="2"/>
</dbReference>
<gene>
    <name evidence="9" type="ORF">E9998_17025</name>
</gene>
<proteinExistence type="inferred from homology"/>
<evidence type="ECO:0000256" key="7">
    <source>
        <dbReference type="ARBA" id="ARBA00023157"/>
    </source>
</evidence>
<name>A0A4S8P8X4_9ACTN</name>
<dbReference type="EMBL" id="STGX01000013">
    <property type="protein sequence ID" value="THV26698.1"/>
    <property type="molecule type" value="Genomic_DNA"/>
</dbReference>
<dbReference type="Pfam" id="PF02839">
    <property type="entry name" value="CBM_5_12"/>
    <property type="match status" value="1"/>
</dbReference>
<keyword evidence="5" id="KW-0720">Serine protease</keyword>
<protein>
    <submittedName>
        <fullName evidence="9">S1 family peptidase</fullName>
    </submittedName>
</protein>
<evidence type="ECO:0000313" key="9">
    <source>
        <dbReference type="EMBL" id="THV26698.1"/>
    </source>
</evidence>
<dbReference type="GO" id="GO:0030246">
    <property type="term" value="F:carbohydrate binding"/>
    <property type="evidence" value="ECO:0007669"/>
    <property type="project" value="InterPro"/>
</dbReference>
<feature type="domain" description="Chitin-binding type-3" evidence="8">
    <location>
        <begin position="498"/>
        <end position="544"/>
    </location>
</feature>
<dbReference type="Proteomes" id="UP000305792">
    <property type="component" value="Unassembled WGS sequence"/>
</dbReference>
<evidence type="ECO:0000256" key="3">
    <source>
        <dbReference type="ARBA" id="ARBA00022729"/>
    </source>
</evidence>
<dbReference type="GO" id="GO:0005576">
    <property type="term" value="C:extracellular region"/>
    <property type="evidence" value="ECO:0007669"/>
    <property type="project" value="InterPro"/>
</dbReference>
<evidence type="ECO:0000256" key="1">
    <source>
        <dbReference type="ARBA" id="ARBA00007664"/>
    </source>
</evidence>
<evidence type="ECO:0000256" key="2">
    <source>
        <dbReference type="ARBA" id="ARBA00022670"/>
    </source>
</evidence>
<dbReference type="InterPro" id="IPR036573">
    <property type="entry name" value="CBM_sf_5/12"/>
</dbReference>
<keyword evidence="2" id="KW-0645">Protease</keyword>
<keyword evidence="10" id="KW-1185">Reference proteome</keyword>
<dbReference type="InterPro" id="IPR004236">
    <property type="entry name" value="Pept_S1_alpha_lytic"/>
</dbReference>
<keyword evidence="4" id="KW-0378">Hydrolase</keyword>
<dbReference type="Gene3D" id="2.10.10.20">
    <property type="entry name" value="Carbohydrate-binding module superfamily 5/12"/>
    <property type="match status" value="1"/>
</dbReference>
<dbReference type="GO" id="GO:0004553">
    <property type="term" value="F:hydrolase activity, hydrolyzing O-glycosyl compounds"/>
    <property type="evidence" value="ECO:0007669"/>
    <property type="project" value="InterPro"/>
</dbReference>
<evidence type="ECO:0000256" key="4">
    <source>
        <dbReference type="ARBA" id="ARBA00022801"/>
    </source>
</evidence>
<dbReference type="Gene3D" id="2.60.40.2950">
    <property type="match status" value="1"/>
</dbReference>
<dbReference type="Gene3D" id="2.40.10.10">
    <property type="entry name" value="Trypsin-like serine proteases"/>
    <property type="match status" value="2"/>
</dbReference>
<keyword evidence="6" id="KW-0865">Zymogen</keyword>
<dbReference type="GO" id="GO:0006508">
    <property type="term" value="P:proteolysis"/>
    <property type="evidence" value="ECO:0007669"/>
    <property type="project" value="UniProtKB-KW"/>
</dbReference>
<keyword evidence="7" id="KW-1015">Disulfide bond</keyword>
<evidence type="ECO:0000313" key="10">
    <source>
        <dbReference type="Proteomes" id="UP000305792"/>
    </source>
</evidence>
<comment type="caution">
    <text evidence="9">The sequence shown here is derived from an EMBL/GenBank/DDBJ whole genome shotgun (WGS) entry which is preliminary data.</text>
</comment>
<keyword evidence="3" id="KW-0732">Signal</keyword>
<accession>A0A4S8P8X4</accession>
<dbReference type="InterPro" id="IPR043504">
    <property type="entry name" value="Peptidase_S1_PA_chymotrypsin"/>
</dbReference>
<dbReference type="PRINTS" id="PR00861">
    <property type="entry name" value="ALYTICPTASE"/>
</dbReference>
<dbReference type="InterPro" id="IPR035070">
    <property type="entry name" value="Streptogrisin_prodomain"/>
</dbReference>
<dbReference type="SUPFAM" id="SSF50494">
    <property type="entry name" value="Trypsin-like serine proteases"/>
    <property type="match status" value="1"/>
</dbReference>
<sequence>MTCEKGQHMSPRRSIAAVSAAVLTGGVALILGAQASAQEPDPLTSTDIDPAVLDAMERDLGLTTDEALLRLAAEDAALGVERTAAASLGDEYAGTWIGDDGIVVAATAPFASTLDAAGYEPVLVEHSLAELDTYAADVAAAVNRLGADDVYSWYVDLPANAVAIVAGSAEAAQRVADEAGLDAGVWDLSVEAEAPTAYQGSIRGGDAYNIGGQSRCSVGFSATHPTSGAGFVTAGHCDIGSGQITGGTGAGGQFRLSQFPGEDWAFVQAGSGWQTSPNVNRYDGTNVQVANGNEAVVGASVCRSGSTTGWYCGVIEAKGVGISYPEGSLSGMTRTTVCAEPGDSGGSYISGNSAQGITSGGAGDCPSGWTVFEPLNRALQRTGATLTTTGGTQPGFNLTVAPTTATVQPGQSTTVTVATQTTSGGSQTVNLSVSGAPTGVQASVSPTQVSSGSSATLSVNVAATATEGTYTLTVTGQGSVTRTATFTLVVGDGGGGGETTWRSGVAYTAGAQVVYNGTGYRCVIPHTSQADWTPDVTPALWARS</sequence>
<dbReference type="GO" id="GO:0004252">
    <property type="term" value="F:serine-type endopeptidase activity"/>
    <property type="evidence" value="ECO:0007669"/>
    <property type="project" value="InterPro"/>
</dbReference>
<evidence type="ECO:0000256" key="6">
    <source>
        <dbReference type="ARBA" id="ARBA00023145"/>
    </source>
</evidence>
<evidence type="ECO:0000259" key="8">
    <source>
        <dbReference type="SMART" id="SM00495"/>
    </source>
</evidence>